<feature type="compositionally biased region" description="Polar residues" evidence="1">
    <location>
        <begin position="1"/>
        <end position="12"/>
    </location>
</feature>
<name>A0A9P8UB21_9PEZI</name>
<evidence type="ECO:0000256" key="1">
    <source>
        <dbReference type="SAM" id="MobiDB-lite"/>
    </source>
</evidence>
<reference evidence="2" key="1">
    <citation type="journal article" date="2021" name="Nat. Commun.">
        <title>Genetic determinants of endophytism in the Arabidopsis root mycobiome.</title>
        <authorList>
            <person name="Mesny F."/>
            <person name="Miyauchi S."/>
            <person name="Thiergart T."/>
            <person name="Pickel B."/>
            <person name="Atanasova L."/>
            <person name="Karlsson M."/>
            <person name="Huettel B."/>
            <person name="Barry K.W."/>
            <person name="Haridas S."/>
            <person name="Chen C."/>
            <person name="Bauer D."/>
            <person name="Andreopoulos W."/>
            <person name="Pangilinan J."/>
            <person name="LaButti K."/>
            <person name="Riley R."/>
            <person name="Lipzen A."/>
            <person name="Clum A."/>
            <person name="Drula E."/>
            <person name="Henrissat B."/>
            <person name="Kohler A."/>
            <person name="Grigoriev I.V."/>
            <person name="Martin F.M."/>
            <person name="Hacquard S."/>
        </authorList>
    </citation>
    <scope>NUCLEOTIDE SEQUENCE</scope>
    <source>
        <strain evidence="2">MPI-SDFR-AT-0073</strain>
    </source>
</reference>
<sequence>MSLSTTWTQFFTPRNGAPPTENSLPKQAGKVFIVTDELSGLGYELSRILYGAGSRAAIRRSLRLERPNGRPDVLFSNAGTSALKNDHWSRKGHEYHFAIKSLGATAKTNPKDTIRVVWLASFLVKMGSPKAAYKRNSYRIQQVSKRRMRNLGNYVTNIWRITVSMLYYILWPTLHDPVHGDETADSVAGRYAICNGRWHPGQREDLVLF</sequence>
<dbReference type="OrthoDB" id="191139at2759"/>
<evidence type="ECO:0000313" key="2">
    <source>
        <dbReference type="EMBL" id="KAH6643470.1"/>
    </source>
</evidence>
<dbReference type="EMBL" id="JAGPXC010000013">
    <property type="protein sequence ID" value="KAH6643470.1"/>
    <property type="molecule type" value="Genomic_DNA"/>
</dbReference>
<dbReference type="RefSeq" id="XP_045951400.1">
    <property type="nucleotide sequence ID" value="XM_046105269.1"/>
</dbReference>
<dbReference type="GeneID" id="70134160"/>
<evidence type="ECO:0000313" key="3">
    <source>
        <dbReference type="Proteomes" id="UP000758603"/>
    </source>
</evidence>
<organism evidence="2 3">
    <name type="scientific">Truncatella angustata</name>
    <dbReference type="NCBI Taxonomy" id="152316"/>
    <lineage>
        <taxon>Eukaryota</taxon>
        <taxon>Fungi</taxon>
        <taxon>Dikarya</taxon>
        <taxon>Ascomycota</taxon>
        <taxon>Pezizomycotina</taxon>
        <taxon>Sordariomycetes</taxon>
        <taxon>Xylariomycetidae</taxon>
        <taxon>Amphisphaeriales</taxon>
        <taxon>Sporocadaceae</taxon>
        <taxon>Truncatella</taxon>
    </lineage>
</organism>
<accession>A0A9P8UB21</accession>
<dbReference type="Proteomes" id="UP000758603">
    <property type="component" value="Unassembled WGS sequence"/>
</dbReference>
<proteinExistence type="predicted"/>
<gene>
    <name evidence="2" type="ORF">BKA67DRAFT_596201</name>
</gene>
<protein>
    <submittedName>
        <fullName evidence="2">Uncharacterized protein</fullName>
    </submittedName>
</protein>
<dbReference type="AlphaFoldDB" id="A0A9P8UB21"/>
<feature type="region of interest" description="Disordered" evidence="1">
    <location>
        <begin position="1"/>
        <end position="25"/>
    </location>
</feature>
<comment type="caution">
    <text evidence="2">The sequence shown here is derived from an EMBL/GenBank/DDBJ whole genome shotgun (WGS) entry which is preliminary data.</text>
</comment>
<keyword evidence="3" id="KW-1185">Reference proteome</keyword>